<dbReference type="InterPro" id="IPR016185">
    <property type="entry name" value="PreATP-grasp_dom_sf"/>
</dbReference>
<dbReference type="GO" id="GO:0008716">
    <property type="term" value="F:D-alanine-D-alanine ligase activity"/>
    <property type="evidence" value="ECO:0007669"/>
    <property type="project" value="UniProtKB-UniRule"/>
</dbReference>
<dbReference type="AlphaFoldDB" id="M2P7T2"/>
<evidence type="ECO:0000256" key="15">
    <source>
        <dbReference type="PIRSR" id="PIRSR039102-3"/>
    </source>
</evidence>
<dbReference type="Gene3D" id="3.30.470.20">
    <property type="entry name" value="ATP-grasp fold, B domain"/>
    <property type="match status" value="1"/>
</dbReference>
<feature type="binding site" evidence="14">
    <location>
        <position position="119"/>
    </location>
    <ligand>
        <name>ATP</name>
        <dbReference type="ChEBI" id="CHEBI:30616"/>
    </ligand>
</feature>
<dbReference type="GO" id="GO:0005829">
    <property type="term" value="C:cytosol"/>
    <property type="evidence" value="ECO:0007669"/>
    <property type="project" value="TreeGrafter"/>
</dbReference>
<dbReference type="PATRIC" id="fig|999415.3.peg.1322"/>
<dbReference type="Gene3D" id="3.30.1490.20">
    <property type="entry name" value="ATP-grasp fold, A domain"/>
    <property type="match status" value="1"/>
</dbReference>
<keyword evidence="9 12" id="KW-0573">Peptidoglycan synthesis</keyword>
<dbReference type="Proteomes" id="UP000011758">
    <property type="component" value="Unassembled WGS sequence"/>
</dbReference>
<feature type="binding site" evidence="14">
    <location>
        <begin position="173"/>
        <end position="175"/>
    </location>
    <ligand>
        <name>ATP</name>
        <dbReference type="ChEBI" id="CHEBI:30616"/>
    </ligand>
</feature>
<organism evidence="18 19">
    <name type="scientific">Eggerthia catenaformis OT 569 = DSM 20559</name>
    <dbReference type="NCBI Taxonomy" id="999415"/>
    <lineage>
        <taxon>Bacteria</taxon>
        <taxon>Bacillati</taxon>
        <taxon>Bacillota</taxon>
        <taxon>Erysipelotrichia</taxon>
        <taxon>Erysipelotrichales</taxon>
        <taxon>Coprobacillaceae</taxon>
        <taxon>Eggerthia</taxon>
    </lineage>
</organism>
<feature type="binding site" evidence="14">
    <location>
        <begin position="304"/>
        <end position="305"/>
    </location>
    <ligand>
        <name>ATP</name>
        <dbReference type="ChEBI" id="CHEBI:30616"/>
    </ligand>
</feature>
<dbReference type="PANTHER" id="PTHR23132:SF25">
    <property type="entry name" value="D-ALANINE--D-ALANINE LIGASE A"/>
    <property type="match status" value="1"/>
</dbReference>
<accession>M2P7T2</accession>
<comment type="subcellular location">
    <subcellularLocation>
        <location evidence="12">Cytoplasm</location>
    </subcellularLocation>
</comment>
<feature type="domain" description="ATP-grasp" evidence="17">
    <location>
        <begin position="123"/>
        <end position="338"/>
    </location>
</feature>
<dbReference type="STRING" id="999415.HMPREF9943_01303"/>
<comment type="caution">
    <text evidence="18">The sequence shown here is derived from an EMBL/GenBank/DDBJ whole genome shotgun (WGS) entry which is preliminary data.</text>
</comment>
<comment type="catalytic activity">
    <reaction evidence="12">
        <text>2 D-alanine + ATP = D-alanyl-D-alanine + ADP + phosphate + H(+)</text>
        <dbReference type="Rhea" id="RHEA:11224"/>
        <dbReference type="ChEBI" id="CHEBI:15378"/>
        <dbReference type="ChEBI" id="CHEBI:30616"/>
        <dbReference type="ChEBI" id="CHEBI:43474"/>
        <dbReference type="ChEBI" id="CHEBI:57416"/>
        <dbReference type="ChEBI" id="CHEBI:57822"/>
        <dbReference type="ChEBI" id="CHEBI:456216"/>
        <dbReference type="EC" id="6.3.2.4"/>
    </reaction>
</comment>
<keyword evidence="6 16" id="KW-0067">ATP-binding</keyword>
<evidence type="ECO:0000259" key="17">
    <source>
        <dbReference type="PROSITE" id="PS50975"/>
    </source>
</evidence>
<feature type="binding site" evidence="15">
    <location>
        <position position="307"/>
    </location>
    <ligand>
        <name>Mg(2+)</name>
        <dbReference type="ChEBI" id="CHEBI:18420"/>
        <label>2</label>
    </ligand>
</feature>
<evidence type="ECO:0000256" key="12">
    <source>
        <dbReference type="HAMAP-Rule" id="MF_00047"/>
    </source>
</evidence>
<dbReference type="PIRSF" id="PIRSF039102">
    <property type="entry name" value="Ddl/VanB"/>
    <property type="match status" value="1"/>
</dbReference>
<dbReference type="GO" id="GO:0071555">
    <property type="term" value="P:cell wall organization"/>
    <property type="evidence" value="ECO:0007669"/>
    <property type="project" value="UniProtKB-KW"/>
</dbReference>
<dbReference type="PROSITE" id="PS50975">
    <property type="entry name" value="ATP_GRASP"/>
    <property type="match status" value="1"/>
</dbReference>
<comment type="cofactor">
    <cofactor evidence="1">
        <name>Mn(2+)</name>
        <dbReference type="ChEBI" id="CHEBI:29035"/>
    </cofactor>
</comment>
<keyword evidence="8 12" id="KW-0133">Cell shape</keyword>
<dbReference type="InterPro" id="IPR000291">
    <property type="entry name" value="D-Ala_lig_Van_CS"/>
</dbReference>
<evidence type="ECO:0000256" key="7">
    <source>
        <dbReference type="ARBA" id="ARBA00022842"/>
    </source>
</evidence>
<gene>
    <name evidence="12" type="primary">ddl</name>
    <name evidence="18" type="ORF">HMPREF9943_01303</name>
</gene>
<keyword evidence="5 14" id="KW-0547">Nucleotide-binding</keyword>
<comment type="pathway">
    <text evidence="12">Cell wall biogenesis; peptidoglycan biosynthesis.</text>
</comment>
<evidence type="ECO:0000313" key="19">
    <source>
        <dbReference type="Proteomes" id="UP000011758"/>
    </source>
</evidence>
<keyword evidence="19" id="KW-1185">Reference proteome</keyword>
<comment type="function">
    <text evidence="12">Cell wall formation.</text>
</comment>
<dbReference type="InterPro" id="IPR005905">
    <property type="entry name" value="D_ala_D_ala"/>
</dbReference>
<dbReference type="InterPro" id="IPR011761">
    <property type="entry name" value="ATP-grasp"/>
</dbReference>
<keyword evidence="4 15" id="KW-0479">Metal-binding</keyword>
<dbReference type="UniPathway" id="UPA00219"/>
<dbReference type="InterPro" id="IPR013815">
    <property type="entry name" value="ATP_grasp_subdomain_1"/>
</dbReference>
<protein>
    <recommendedName>
        <fullName evidence="12">D-alanine--D-alanine ligase</fullName>
        <ecNumber evidence="12">6.3.2.4</ecNumber>
    </recommendedName>
    <alternativeName>
        <fullName evidence="12">D-Ala-D-Ala ligase</fullName>
    </alternativeName>
    <alternativeName>
        <fullName evidence="12">D-alanylalanine synthetase</fullName>
    </alternativeName>
</protein>
<evidence type="ECO:0000256" key="9">
    <source>
        <dbReference type="ARBA" id="ARBA00022984"/>
    </source>
</evidence>
<feature type="binding site" evidence="14">
    <location>
        <begin position="181"/>
        <end position="182"/>
    </location>
    <ligand>
        <name>ATP</name>
        <dbReference type="ChEBI" id="CHEBI:30616"/>
    </ligand>
</feature>
<dbReference type="SUPFAM" id="SSF52440">
    <property type="entry name" value="PreATP-grasp domain"/>
    <property type="match status" value="1"/>
</dbReference>
<dbReference type="FunFam" id="3.30.470.20:FF:000008">
    <property type="entry name" value="D-alanine--D-alanine ligase"/>
    <property type="match status" value="1"/>
</dbReference>
<evidence type="ECO:0000256" key="4">
    <source>
        <dbReference type="ARBA" id="ARBA00022723"/>
    </source>
</evidence>
<evidence type="ECO:0000256" key="14">
    <source>
        <dbReference type="PIRSR" id="PIRSR039102-2"/>
    </source>
</evidence>
<evidence type="ECO:0000256" key="6">
    <source>
        <dbReference type="ARBA" id="ARBA00022840"/>
    </source>
</evidence>
<dbReference type="RefSeq" id="WP_004803254.1">
    <property type="nucleotide sequence ID" value="NZ_KB446648.1"/>
</dbReference>
<evidence type="ECO:0000256" key="5">
    <source>
        <dbReference type="ARBA" id="ARBA00022741"/>
    </source>
</evidence>
<reference evidence="18 19" key="1">
    <citation type="submission" date="2013-02" db="EMBL/GenBank/DDBJ databases">
        <title>The Genome Sequence of Lactobacillus catenaformis F0143.</title>
        <authorList>
            <consortium name="The Broad Institute Genome Sequencing Platform"/>
            <person name="Earl A."/>
            <person name="Ward D."/>
            <person name="Feldgarden M."/>
            <person name="Gevers D."/>
            <person name="Izard J."/>
            <person name="Blanton J.M."/>
            <person name="Mathney J."/>
            <person name="Dewhirst F.E."/>
            <person name="Young S.K."/>
            <person name="Zeng Q."/>
            <person name="Gargeya S."/>
            <person name="Fitzgerald M."/>
            <person name="Haas B."/>
            <person name="Abouelleil A."/>
            <person name="Alvarado L."/>
            <person name="Arachchi H.M."/>
            <person name="Berlin A."/>
            <person name="Chapman S.B."/>
            <person name="Gearin G."/>
            <person name="Goldberg J."/>
            <person name="Griggs A."/>
            <person name="Gujja S."/>
            <person name="Hansen M."/>
            <person name="Heiman D."/>
            <person name="Howarth C."/>
            <person name="Larimer J."/>
            <person name="Lui A."/>
            <person name="MacDonald P.J.P."/>
            <person name="McCowen C."/>
            <person name="Montmayeur A."/>
            <person name="Murphy C."/>
            <person name="Neiman D."/>
            <person name="Pearson M."/>
            <person name="Priest M."/>
            <person name="Roberts A."/>
            <person name="Saif S."/>
            <person name="Shea T."/>
            <person name="Sisk P."/>
            <person name="Stolte C."/>
            <person name="Sykes S."/>
            <person name="Wortman J."/>
            <person name="Nusbaum C."/>
            <person name="Birren B."/>
        </authorList>
    </citation>
    <scope>NUCLEOTIDE SEQUENCE [LARGE SCALE GENOMIC DNA]</scope>
    <source>
        <strain evidence="18 19">OT 569</strain>
    </source>
</reference>
<evidence type="ECO:0000256" key="13">
    <source>
        <dbReference type="PIRSR" id="PIRSR039102-1"/>
    </source>
</evidence>
<dbReference type="NCBIfam" id="NF002528">
    <property type="entry name" value="PRK01966.1-4"/>
    <property type="match status" value="1"/>
</dbReference>
<dbReference type="Pfam" id="PF01820">
    <property type="entry name" value="Dala_Dala_lig_N"/>
    <property type="match status" value="1"/>
</dbReference>
<dbReference type="PANTHER" id="PTHR23132">
    <property type="entry name" value="D-ALANINE--D-ALANINE LIGASE"/>
    <property type="match status" value="1"/>
</dbReference>
<dbReference type="InterPro" id="IPR011095">
    <property type="entry name" value="Dala_Dala_lig_C"/>
</dbReference>
<evidence type="ECO:0000256" key="2">
    <source>
        <dbReference type="ARBA" id="ARBA00010871"/>
    </source>
</evidence>
<dbReference type="EMBL" id="AGEJ01000021">
    <property type="protein sequence ID" value="EMD16377.1"/>
    <property type="molecule type" value="Genomic_DNA"/>
</dbReference>
<name>M2P7T2_9FIRM</name>
<feature type="binding site" evidence="15">
    <location>
        <position position="291"/>
    </location>
    <ligand>
        <name>Mg(2+)</name>
        <dbReference type="ChEBI" id="CHEBI:18420"/>
        <label>1</label>
    </ligand>
</feature>
<proteinExistence type="inferred from homology"/>
<dbReference type="GO" id="GO:0046872">
    <property type="term" value="F:metal ion binding"/>
    <property type="evidence" value="ECO:0007669"/>
    <property type="project" value="UniProtKB-KW"/>
</dbReference>
<evidence type="ECO:0000256" key="10">
    <source>
        <dbReference type="ARBA" id="ARBA00023211"/>
    </source>
</evidence>
<evidence type="ECO:0000256" key="11">
    <source>
        <dbReference type="ARBA" id="ARBA00023316"/>
    </source>
</evidence>
<dbReference type="GO" id="GO:0005524">
    <property type="term" value="F:ATP binding"/>
    <property type="evidence" value="ECO:0007669"/>
    <property type="project" value="UniProtKB-UniRule"/>
</dbReference>
<feature type="binding site" evidence="15">
    <location>
        <position position="305"/>
    </location>
    <ligand>
        <name>Mg(2+)</name>
        <dbReference type="ChEBI" id="CHEBI:18420"/>
        <label>2</label>
    </ligand>
</feature>
<feature type="binding site" evidence="14">
    <location>
        <begin position="211"/>
        <end position="218"/>
    </location>
    <ligand>
        <name>ATP</name>
        <dbReference type="ChEBI" id="CHEBI:30616"/>
    </ligand>
</feature>
<dbReference type="GO" id="GO:0008360">
    <property type="term" value="P:regulation of cell shape"/>
    <property type="evidence" value="ECO:0007669"/>
    <property type="project" value="UniProtKB-KW"/>
</dbReference>
<comment type="similarity">
    <text evidence="2 12">Belongs to the D-alanine--D-alanine ligase family.</text>
</comment>
<dbReference type="PROSITE" id="PS00843">
    <property type="entry name" value="DALA_DALA_LIGASE_1"/>
    <property type="match status" value="1"/>
</dbReference>
<evidence type="ECO:0000256" key="16">
    <source>
        <dbReference type="PROSITE-ProRule" id="PRU00409"/>
    </source>
</evidence>
<dbReference type="HAMAP" id="MF_00047">
    <property type="entry name" value="Dala_Dala_lig"/>
    <property type="match status" value="1"/>
</dbReference>
<feature type="active site" evidence="13">
    <location>
        <position position="13"/>
    </location>
</feature>
<dbReference type="NCBIfam" id="TIGR01205">
    <property type="entry name" value="D_ala_D_alaTIGR"/>
    <property type="match status" value="1"/>
</dbReference>
<dbReference type="EC" id="6.3.2.4" evidence="12"/>
<dbReference type="InterPro" id="IPR011127">
    <property type="entry name" value="Dala_Dala_lig_N"/>
</dbReference>
<feature type="active site" evidence="13">
    <location>
        <position position="181"/>
    </location>
</feature>
<keyword evidence="3 12" id="KW-0436">Ligase</keyword>
<keyword evidence="10 15" id="KW-0464">Manganese</keyword>
<keyword evidence="12" id="KW-0963">Cytoplasm</keyword>
<dbReference type="GO" id="GO:0009252">
    <property type="term" value="P:peptidoglycan biosynthetic process"/>
    <property type="evidence" value="ECO:0007669"/>
    <property type="project" value="UniProtKB-UniRule"/>
</dbReference>
<dbReference type="SUPFAM" id="SSF56059">
    <property type="entry name" value="Glutathione synthetase ATP-binding domain-like"/>
    <property type="match status" value="1"/>
</dbReference>
<evidence type="ECO:0000256" key="3">
    <source>
        <dbReference type="ARBA" id="ARBA00022598"/>
    </source>
</evidence>
<keyword evidence="7 15" id="KW-0460">Magnesium</keyword>
<feature type="active site" evidence="13">
    <location>
        <position position="316"/>
    </location>
</feature>
<evidence type="ECO:0000256" key="8">
    <source>
        <dbReference type="ARBA" id="ARBA00022960"/>
    </source>
</evidence>
<dbReference type="PROSITE" id="PS00844">
    <property type="entry name" value="DALA_DALA_LIGASE_2"/>
    <property type="match status" value="1"/>
</dbReference>
<dbReference type="eggNOG" id="COG1181">
    <property type="taxonomic scope" value="Bacteria"/>
</dbReference>
<sequence length="343" mass="38486">MKVLLICGGQSSEHIISRMSASNIRKHIKDSYEVKMAGITKEGIWYQINDQIKDYAEDCWLDESQLITNVFEYLKSFDVVFPCLHGLYGEDGTIQGLLEMADRPYTGCRVADSALAMDKVLAKKVFTLANIPTTPSLFAYKRYDGKVVIIRDDQTQTEDIVSEVKETLGLPVFIKASRSGSSVGCYKVTKEEDILPRLKEASYYDSKILIEKAIQATELEVGVLGNDDLLVSRVGQIMPHGEFYTFESKYEDKQSSTCIPAGITDEQAEYIRENAKKAFHAIDGHGLARCDFFLDNVTGDIYLNEINTMPGFTDISMYPMLLKDAGVDTSDLIDRLLDLAKQR</sequence>
<evidence type="ECO:0000256" key="1">
    <source>
        <dbReference type="ARBA" id="ARBA00001936"/>
    </source>
</evidence>
<feature type="binding site" evidence="15">
    <location>
        <position position="305"/>
    </location>
    <ligand>
        <name>Mg(2+)</name>
        <dbReference type="ChEBI" id="CHEBI:18420"/>
        <label>1</label>
    </ligand>
</feature>
<evidence type="ECO:0000313" key="18">
    <source>
        <dbReference type="EMBL" id="EMD16377.1"/>
    </source>
</evidence>
<comment type="cofactor">
    <cofactor evidence="15">
        <name>Mg(2+)</name>
        <dbReference type="ChEBI" id="CHEBI:18420"/>
    </cofactor>
    <cofactor evidence="15">
        <name>Mn(2+)</name>
        <dbReference type="ChEBI" id="CHEBI:29035"/>
    </cofactor>
    <text evidence="15">Binds 2 magnesium or manganese ions per subunit.</text>
</comment>
<keyword evidence="11 12" id="KW-0961">Cell wall biogenesis/degradation</keyword>
<dbReference type="Gene3D" id="3.40.50.20">
    <property type="match status" value="1"/>
</dbReference>
<dbReference type="Pfam" id="PF07478">
    <property type="entry name" value="Dala_Dala_lig_C"/>
    <property type="match status" value="1"/>
</dbReference>